<organism evidence="2 3">
    <name type="scientific">Nitrosomonas marina</name>
    <dbReference type="NCBI Taxonomy" id="917"/>
    <lineage>
        <taxon>Bacteria</taxon>
        <taxon>Pseudomonadati</taxon>
        <taxon>Pseudomonadota</taxon>
        <taxon>Betaproteobacteria</taxon>
        <taxon>Nitrosomonadales</taxon>
        <taxon>Nitrosomonadaceae</taxon>
        <taxon>Nitrosomonas</taxon>
    </lineage>
</organism>
<keyword evidence="1" id="KW-1133">Transmembrane helix</keyword>
<dbReference type="AlphaFoldDB" id="A0A1H8AQ67"/>
<keyword evidence="1" id="KW-0472">Membrane</keyword>
<accession>A0A1H8AQ67</accession>
<name>A0A1H8AQ67_9PROT</name>
<evidence type="ECO:0000313" key="2">
    <source>
        <dbReference type="EMBL" id="SEM72872.1"/>
    </source>
</evidence>
<protein>
    <submittedName>
        <fullName evidence="2">Uncharacterized protein</fullName>
    </submittedName>
</protein>
<reference evidence="2 3" key="1">
    <citation type="submission" date="2016-10" db="EMBL/GenBank/DDBJ databases">
        <authorList>
            <person name="de Groot N.N."/>
        </authorList>
    </citation>
    <scope>NUCLEOTIDE SEQUENCE [LARGE SCALE GENOMIC DNA]</scope>
    <source>
        <strain evidence="2 3">Nm22</strain>
    </source>
</reference>
<evidence type="ECO:0000313" key="3">
    <source>
        <dbReference type="Proteomes" id="UP000199459"/>
    </source>
</evidence>
<dbReference type="Proteomes" id="UP000199459">
    <property type="component" value="Unassembled WGS sequence"/>
</dbReference>
<proteinExistence type="predicted"/>
<dbReference type="EMBL" id="FOCP01000001">
    <property type="protein sequence ID" value="SEM72872.1"/>
    <property type="molecule type" value="Genomic_DNA"/>
</dbReference>
<keyword evidence="1" id="KW-0812">Transmembrane</keyword>
<gene>
    <name evidence="2" type="ORF">SAMN05216325_101282</name>
</gene>
<feature type="transmembrane region" description="Helical" evidence="1">
    <location>
        <begin position="12"/>
        <end position="32"/>
    </location>
</feature>
<sequence>MSNDANRATDSQTLKLIGITTVAFIVIGLIIYNM</sequence>
<evidence type="ECO:0000256" key="1">
    <source>
        <dbReference type="SAM" id="Phobius"/>
    </source>
</evidence>